<dbReference type="EMBL" id="BGZK01002151">
    <property type="protein sequence ID" value="GBP91202.1"/>
    <property type="molecule type" value="Genomic_DNA"/>
</dbReference>
<gene>
    <name evidence="1" type="ORF">EVAR_68765_1</name>
</gene>
<dbReference type="Proteomes" id="UP000299102">
    <property type="component" value="Unassembled WGS sequence"/>
</dbReference>
<keyword evidence="2" id="KW-1185">Reference proteome</keyword>
<accession>A0A4C1ZUS0</accession>
<name>A0A4C1ZUS0_EUMVA</name>
<protein>
    <submittedName>
        <fullName evidence="1">Uncharacterized protein</fullName>
    </submittedName>
</protein>
<sequence length="98" mass="11273">MACILNIVIRYITAQNISEDKEVEGLKREEQTKKKHIRNAVPSIRMYVVEEHIQEIYERAAAETRIASRKLFCAACEEENLCDSSAGSSCRLRKIKIM</sequence>
<reference evidence="1 2" key="1">
    <citation type="journal article" date="2019" name="Commun. Biol.">
        <title>The bagworm genome reveals a unique fibroin gene that provides high tensile strength.</title>
        <authorList>
            <person name="Kono N."/>
            <person name="Nakamura H."/>
            <person name="Ohtoshi R."/>
            <person name="Tomita M."/>
            <person name="Numata K."/>
            <person name="Arakawa K."/>
        </authorList>
    </citation>
    <scope>NUCLEOTIDE SEQUENCE [LARGE SCALE GENOMIC DNA]</scope>
</reference>
<organism evidence="1 2">
    <name type="scientific">Eumeta variegata</name>
    <name type="common">Bagworm moth</name>
    <name type="synonym">Eumeta japonica</name>
    <dbReference type="NCBI Taxonomy" id="151549"/>
    <lineage>
        <taxon>Eukaryota</taxon>
        <taxon>Metazoa</taxon>
        <taxon>Ecdysozoa</taxon>
        <taxon>Arthropoda</taxon>
        <taxon>Hexapoda</taxon>
        <taxon>Insecta</taxon>
        <taxon>Pterygota</taxon>
        <taxon>Neoptera</taxon>
        <taxon>Endopterygota</taxon>
        <taxon>Lepidoptera</taxon>
        <taxon>Glossata</taxon>
        <taxon>Ditrysia</taxon>
        <taxon>Tineoidea</taxon>
        <taxon>Psychidae</taxon>
        <taxon>Oiketicinae</taxon>
        <taxon>Eumeta</taxon>
    </lineage>
</organism>
<proteinExistence type="predicted"/>
<comment type="caution">
    <text evidence="1">The sequence shown here is derived from an EMBL/GenBank/DDBJ whole genome shotgun (WGS) entry which is preliminary data.</text>
</comment>
<evidence type="ECO:0000313" key="1">
    <source>
        <dbReference type="EMBL" id="GBP91202.1"/>
    </source>
</evidence>
<evidence type="ECO:0000313" key="2">
    <source>
        <dbReference type="Proteomes" id="UP000299102"/>
    </source>
</evidence>
<dbReference type="AlphaFoldDB" id="A0A4C1ZUS0"/>